<reference evidence="1 2" key="1">
    <citation type="journal article" date="2016" name="Genome Announc.">
        <title>Draft Genome Sequence of Criibacterium bergeronii gen. nov., sp. nov., Strain CCRI-22567T, Isolated from a Vaginal Sample from a Woman with Bacterial Vaginosis.</title>
        <authorList>
            <person name="Maheux A.F."/>
            <person name="Berube E."/>
            <person name="Boudreau D.K."/>
            <person name="Raymond F."/>
            <person name="Corbeil J."/>
            <person name="Roy P.H."/>
            <person name="Boissinot M."/>
            <person name="Omar R.F."/>
        </authorList>
    </citation>
    <scope>NUCLEOTIDE SEQUENCE [LARGE SCALE GENOMIC DNA]</scope>
    <source>
        <strain evidence="1 2">CCRI-22567</strain>
    </source>
</reference>
<proteinExistence type="predicted"/>
<evidence type="ECO:0000313" key="2">
    <source>
        <dbReference type="Proteomes" id="UP000093352"/>
    </source>
</evidence>
<keyword evidence="2" id="KW-1185">Reference proteome</keyword>
<dbReference type="AlphaFoldDB" id="A0A1C0AG48"/>
<gene>
    <name evidence="1" type="ORF">BBG48_004660</name>
</gene>
<dbReference type="EMBL" id="MBEW02000007">
    <property type="protein sequence ID" value="RDY21414.1"/>
    <property type="molecule type" value="Genomic_DNA"/>
</dbReference>
<dbReference type="RefSeq" id="WP_068913641.1">
    <property type="nucleotide sequence ID" value="NZ_MBEW02000007.1"/>
</dbReference>
<sequence length="74" mass="8640">MYKLKNIKGRVNSLLRTGEDFVKNNLSISAAQHIIDTGEMVESDRPDYPICINHEWYFEGEEIVKKPKESKKEK</sequence>
<organism evidence="1 2">
    <name type="scientific">Criibacterium bergeronii</name>
    <dbReference type="NCBI Taxonomy" id="1871336"/>
    <lineage>
        <taxon>Bacteria</taxon>
        <taxon>Bacillati</taxon>
        <taxon>Bacillota</taxon>
        <taxon>Clostridia</taxon>
        <taxon>Peptostreptococcales</taxon>
        <taxon>Filifactoraceae</taxon>
        <taxon>Criibacterium</taxon>
    </lineage>
</organism>
<protein>
    <submittedName>
        <fullName evidence="1">Uncharacterized protein</fullName>
    </submittedName>
</protein>
<accession>A0A1C0AG48</accession>
<dbReference type="STRING" id="1871336.BBG48_06605"/>
<evidence type="ECO:0000313" key="1">
    <source>
        <dbReference type="EMBL" id="RDY21414.1"/>
    </source>
</evidence>
<comment type="caution">
    <text evidence="1">The sequence shown here is derived from an EMBL/GenBank/DDBJ whole genome shotgun (WGS) entry which is preliminary data.</text>
</comment>
<dbReference type="Proteomes" id="UP000093352">
    <property type="component" value="Unassembled WGS sequence"/>
</dbReference>
<name>A0A1C0AG48_9FIRM</name>